<dbReference type="AlphaFoldDB" id="A0A9J6G3V9"/>
<gene>
    <name evidence="2" type="ORF">HPB48_010690</name>
</gene>
<accession>A0A9J6G3V9</accession>
<dbReference type="VEuPathDB" id="VectorBase:HLOH_063336"/>
<evidence type="ECO:0000256" key="1">
    <source>
        <dbReference type="SAM" id="MobiDB-lite"/>
    </source>
</evidence>
<comment type="caution">
    <text evidence="2">The sequence shown here is derived from an EMBL/GenBank/DDBJ whole genome shotgun (WGS) entry which is preliminary data.</text>
</comment>
<evidence type="ECO:0000313" key="2">
    <source>
        <dbReference type="EMBL" id="KAH9369631.1"/>
    </source>
</evidence>
<feature type="region of interest" description="Disordered" evidence="1">
    <location>
        <begin position="1"/>
        <end position="20"/>
    </location>
</feature>
<sequence length="113" mass="12419">MRKARGAHLPRPCQQWDPGIREPRRQIEVPHSSQAPPLGFETGMRKGKKKKRKQVYGCSTFGCRCGGGLLRIPVACFVGIIFCLRAGASCAILQHTPALLLFSCYEEGGTSFV</sequence>
<evidence type="ECO:0000313" key="3">
    <source>
        <dbReference type="Proteomes" id="UP000821853"/>
    </source>
</evidence>
<dbReference type="EMBL" id="JABSTR010000005">
    <property type="protein sequence ID" value="KAH9369631.1"/>
    <property type="molecule type" value="Genomic_DNA"/>
</dbReference>
<keyword evidence="3" id="KW-1185">Reference proteome</keyword>
<organism evidence="2 3">
    <name type="scientific">Haemaphysalis longicornis</name>
    <name type="common">Bush tick</name>
    <dbReference type="NCBI Taxonomy" id="44386"/>
    <lineage>
        <taxon>Eukaryota</taxon>
        <taxon>Metazoa</taxon>
        <taxon>Ecdysozoa</taxon>
        <taxon>Arthropoda</taxon>
        <taxon>Chelicerata</taxon>
        <taxon>Arachnida</taxon>
        <taxon>Acari</taxon>
        <taxon>Parasitiformes</taxon>
        <taxon>Ixodida</taxon>
        <taxon>Ixodoidea</taxon>
        <taxon>Ixodidae</taxon>
        <taxon>Haemaphysalinae</taxon>
        <taxon>Haemaphysalis</taxon>
    </lineage>
</organism>
<proteinExistence type="predicted"/>
<protein>
    <submittedName>
        <fullName evidence="2">Uncharacterized protein</fullName>
    </submittedName>
</protein>
<name>A0A9J6G3V9_HAELO</name>
<dbReference type="Proteomes" id="UP000821853">
    <property type="component" value="Chromosome 3"/>
</dbReference>
<reference evidence="2 3" key="1">
    <citation type="journal article" date="2020" name="Cell">
        <title>Large-Scale Comparative Analyses of Tick Genomes Elucidate Their Genetic Diversity and Vector Capacities.</title>
        <authorList>
            <consortium name="Tick Genome and Microbiome Consortium (TIGMIC)"/>
            <person name="Jia N."/>
            <person name="Wang J."/>
            <person name="Shi W."/>
            <person name="Du L."/>
            <person name="Sun Y."/>
            <person name="Zhan W."/>
            <person name="Jiang J.F."/>
            <person name="Wang Q."/>
            <person name="Zhang B."/>
            <person name="Ji P."/>
            <person name="Bell-Sakyi L."/>
            <person name="Cui X.M."/>
            <person name="Yuan T.T."/>
            <person name="Jiang B.G."/>
            <person name="Yang W.F."/>
            <person name="Lam T.T."/>
            <person name="Chang Q.C."/>
            <person name="Ding S.J."/>
            <person name="Wang X.J."/>
            <person name="Zhu J.G."/>
            <person name="Ruan X.D."/>
            <person name="Zhao L."/>
            <person name="Wei J.T."/>
            <person name="Ye R.Z."/>
            <person name="Que T.C."/>
            <person name="Du C.H."/>
            <person name="Zhou Y.H."/>
            <person name="Cheng J.X."/>
            <person name="Dai P.F."/>
            <person name="Guo W.B."/>
            <person name="Han X.H."/>
            <person name="Huang E.J."/>
            <person name="Li L.F."/>
            <person name="Wei W."/>
            <person name="Gao Y.C."/>
            <person name="Liu J.Z."/>
            <person name="Shao H.Z."/>
            <person name="Wang X."/>
            <person name="Wang C.C."/>
            <person name="Yang T.C."/>
            <person name="Huo Q.B."/>
            <person name="Li W."/>
            <person name="Chen H.Y."/>
            <person name="Chen S.E."/>
            <person name="Zhou L.G."/>
            <person name="Ni X.B."/>
            <person name="Tian J.H."/>
            <person name="Sheng Y."/>
            <person name="Liu T."/>
            <person name="Pan Y.S."/>
            <person name="Xia L.Y."/>
            <person name="Li J."/>
            <person name="Zhao F."/>
            <person name="Cao W.C."/>
        </authorList>
    </citation>
    <scope>NUCLEOTIDE SEQUENCE [LARGE SCALE GENOMIC DNA]</scope>
    <source>
        <strain evidence="2">HaeL-2018</strain>
    </source>
</reference>
<feature type="region of interest" description="Disordered" evidence="1">
    <location>
        <begin position="27"/>
        <end position="47"/>
    </location>
</feature>